<feature type="region of interest" description="Disordered" evidence="2">
    <location>
        <begin position="25"/>
        <end position="50"/>
    </location>
</feature>
<evidence type="ECO:0000256" key="2">
    <source>
        <dbReference type="SAM" id="MobiDB-lite"/>
    </source>
</evidence>
<dbReference type="AlphaFoldDB" id="A0A0G2GPL6"/>
<keyword evidence="1" id="KW-0175">Coiled coil</keyword>
<comment type="caution">
    <text evidence="3">The sequence shown here is derived from an EMBL/GenBank/DDBJ whole genome shotgun (WGS) entry which is preliminary data.</text>
</comment>
<reference evidence="3 4" key="2">
    <citation type="submission" date="2015-05" db="EMBL/GenBank/DDBJ databases">
        <authorList>
            <person name="Morales-Cruz A."/>
            <person name="Amrine K.C."/>
            <person name="Cantu D."/>
        </authorList>
    </citation>
    <scope>NUCLEOTIDE SEQUENCE [LARGE SCALE GENOMIC DNA]</scope>
    <source>
        <strain evidence="3">UCRPC4</strain>
    </source>
</reference>
<sequence>MNELDFEALINFDFDELGNDVVNSIPVSSDESYNDERGDGDVSQDIPMGARATDSPKIFVLVDEEGSEVAEASEFPDSRNPRAKRATWRQCSLRARPHRAGKPKNFKPYEQYDEFCESHHEAFGEPPRKRRAPSVRKKAESSNLVLQSVDITTLLDALRGRVEKDKKQHDSKLAEQEQRHQEKLNRIEEAHKLESHTWTLKLAGAQAELEMSQERITKLQAELQTTKLELQNSLSKEKPCEFCKTALSGFFYCYPDM</sequence>
<organism evidence="3 4">
    <name type="scientific">Phaeomoniella chlamydospora</name>
    <name type="common">Phaeoacremonium chlamydosporum</name>
    <dbReference type="NCBI Taxonomy" id="158046"/>
    <lineage>
        <taxon>Eukaryota</taxon>
        <taxon>Fungi</taxon>
        <taxon>Dikarya</taxon>
        <taxon>Ascomycota</taxon>
        <taxon>Pezizomycotina</taxon>
        <taxon>Eurotiomycetes</taxon>
        <taxon>Chaetothyriomycetidae</taxon>
        <taxon>Phaeomoniellales</taxon>
        <taxon>Phaeomoniellaceae</taxon>
        <taxon>Phaeomoniella</taxon>
    </lineage>
</organism>
<evidence type="ECO:0000256" key="1">
    <source>
        <dbReference type="SAM" id="Coils"/>
    </source>
</evidence>
<evidence type="ECO:0000313" key="4">
    <source>
        <dbReference type="Proteomes" id="UP000053317"/>
    </source>
</evidence>
<feature type="coiled-coil region" evidence="1">
    <location>
        <begin position="159"/>
        <end position="236"/>
    </location>
</feature>
<dbReference type="EMBL" id="LCWF01000045">
    <property type="protein sequence ID" value="KKY25303.1"/>
    <property type="molecule type" value="Genomic_DNA"/>
</dbReference>
<accession>A0A0G2GPL6</accession>
<reference evidence="3 4" key="1">
    <citation type="submission" date="2015-05" db="EMBL/GenBank/DDBJ databases">
        <title>Distinctive expansion of gene families associated with plant cell wall degradation and secondary metabolism in the genomes of grapevine trunk pathogens.</title>
        <authorList>
            <person name="Lawrence D.P."/>
            <person name="Travadon R."/>
            <person name="Rolshausen P.E."/>
            <person name="Baumgartner K."/>
        </authorList>
    </citation>
    <scope>NUCLEOTIDE SEQUENCE [LARGE SCALE GENOMIC DNA]</scope>
    <source>
        <strain evidence="3">UCRPC4</strain>
    </source>
</reference>
<name>A0A0G2GPL6_PHACM</name>
<proteinExistence type="predicted"/>
<gene>
    <name evidence="3" type="ORF">UCRPC4_g01942</name>
</gene>
<dbReference type="Proteomes" id="UP000053317">
    <property type="component" value="Unassembled WGS sequence"/>
</dbReference>
<evidence type="ECO:0000313" key="3">
    <source>
        <dbReference type="EMBL" id="KKY25303.1"/>
    </source>
</evidence>
<protein>
    <submittedName>
        <fullName evidence="3">Uncharacterized protein</fullName>
    </submittedName>
</protein>
<keyword evidence="4" id="KW-1185">Reference proteome</keyword>